<dbReference type="AlphaFoldDB" id="A0A8E2DYT0"/>
<feature type="compositionally biased region" description="Polar residues" evidence="1">
    <location>
        <begin position="352"/>
        <end position="368"/>
    </location>
</feature>
<evidence type="ECO:0000259" key="3">
    <source>
        <dbReference type="Pfam" id="PF20684"/>
    </source>
</evidence>
<feature type="transmembrane region" description="Helical" evidence="2">
    <location>
        <begin position="55"/>
        <end position="76"/>
    </location>
</feature>
<dbReference type="OrthoDB" id="3897607at2759"/>
<dbReference type="PANTHER" id="PTHR39614:SF2">
    <property type="entry name" value="INTEGRAL MEMBRANE PROTEIN"/>
    <property type="match status" value="1"/>
</dbReference>
<keyword evidence="2" id="KW-0472">Membrane</keyword>
<feature type="compositionally biased region" description="Low complexity" evidence="1">
    <location>
        <begin position="439"/>
        <end position="460"/>
    </location>
</feature>
<feature type="compositionally biased region" description="Polar residues" evidence="1">
    <location>
        <begin position="304"/>
        <end position="334"/>
    </location>
</feature>
<keyword evidence="2" id="KW-0812">Transmembrane</keyword>
<evidence type="ECO:0000256" key="2">
    <source>
        <dbReference type="SAM" id="Phobius"/>
    </source>
</evidence>
<dbReference type="Pfam" id="PF20684">
    <property type="entry name" value="Fung_rhodopsin"/>
    <property type="match status" value="1"/>
</dbReference>
<feature type="transmembrane region" description="Helical" evidence="2">
    <location>
        <begin position="209"/>
        <end position="231"/>
    </location>
</feature>
<keyword evidence="5" id="KW-1185">Reference proteome</keyword>
<feature type="region of interest" description="Disordered" evidence="1">
    <location>
        <begin position="416"/>
        <end position="460"/>
    </location>
</feature>
<dbReference type="Proteomes" id="UP000250266">
    <property type="component" value="Unassembled WGS sequence"/>
</dbReference>
<feature type="transmembrane region" description="Helical" evidence="2">
    <location>
        <begin position="99"/>
        <end position="121"/>
    </location>
</feature>
<feature type="compositionally biased region" description="Basic and acidic residues" evidence="1">
    <location>
        <begin position="381"/>
        <end position="395"/>
    </location>
</feature>
<evidence type="ECO:0000256" key="1">
    <source>
        <dbReference type="SAM" id="MobiDB-lite"/>
    </source>
</evidence>
<evidence type="ECO:0000313" key="4">
    <source>
        <dbReference type="EMBL" id="OCK74153.1"/>
    </source>
</evidence>
<name>A0A8E2DYT0_9PEZI</name>
<feature type="domain" description="Rhodopsin" evidence="3">
    <location>
        <begin position="40"/>
        <end position="273"/>
    </location>
</feature>
<reference evidence="4 5" key="1">
    <citation type="journal article" date="2016" name="Nat. Commun.">
        <title>Ectomycorrhizal ecology is imprinted in the genome of the dominant symbiotic fungus Cenococcum geophilum.</title>
        <authorList>
            <consortium name="DOE Joint Genome Institute"/>
            <person name="Peter M."/>
            <person name="Kohler A."/>
            <person name="Ohm R.A."/>
            <person name="Kuo A."/>
            <person name="Krutzmann J."/>
            <person name="Morin E."/>
            <person name="Arend M."/>
            <person name="Barry K.W."/>
            <person name="Binder M."/>
            <person name="Choi C."/>
            <person name="Clum A."/>
            <person name="Copeland A."/>
            <person name="Grisel N."/>
            <person name="Haridas S."/>
            <person name="Kipfer T."/>
            <person name="LaButti K."/>
            <person name="Lindquist E."/>
            <person name="Lipzen A."/>
            <person name="Maire R."/>
            <person name="Meier B."/>
            <person name="Mihaltcheva S."/>
            <person name="Molinier V."/>
            <person name="Murat C."/>
            <person name="Poggeler S."/>
            <person name="Quandt C.A."/>
            <person name="Sperisen C."/>
            <person name="Tritt A."/>
            <person name="Tisserant E."/>
            <person name="Crous P.W."/>
            <person name="Henrissat B."/>
            <person name="Nehls U."/>
            <person name="Egli S."/>
            <person name="Spatafora J.W."/>
            <person name="Grigoriev I.V."/>
            <person name="Martin F.M."/>
        </authorList>
    </citation>
    <scope>NUCLEOTIDE SEQUENCE [LARGE SCALE GENOMIC DNA]</scope>
    <source>
        <strain evidence="4 5">CBS 459.81</strain>
    </source>
</reference>
<sequence length="460" mass="49803">MASTPEGPRHATITPDDHGALLAMTTWFLMVTMILATSTRIIVRYTTQHVPGFDDILVLVATAFGIGSAIAISLAVNKGLGRRISSLGQTEIDTLQKEVYAATILYVLTVAVSKLSIMIFFTRLAVAQTHKTIVLILTAVIGSWSIAAVFGVAFQCPTPTPWNVFSGQCVSLLSFWIGISVVDIITDVVMIALPVNIVWSLQMSPGKKIIVIFVFSVRLIVIITSIIRLVYLSRIISSSDPSFDSIPYGIVTQCHSTLSVIVACSPSLKPFMDHAKSGMLNISLWQHTAGTTYAKDSYNMQALSKNSRQGSKGGSNSSPDNTANHSQIGNNIGSGRTRRNIPIQVARPDPLGSQTVLRPDNISHTVNVRSGKGPDATPDLLRGEDRVSEDSGDSKRRIIKQTKAWDVRFDDYHHLKEGRASQPEGYMTSWDEMGSERQASSSGSRGASSGSRGARPGTRE</sequence>
<dbReference type="EMBL" id="KV745546">
    <property type="protein sequence ID" value="OCK74153.1"/>
    <property type="molecule type" value="Genomic_DNA"/>
</dbReference>
<feature type="transmembrane region" description="Helical" evidence="2">
    <location>
        <begin position="20"/>
        <end position="43"/>
    </location>
</feature>
<keyword evidence="2" id="KW-1133">Transmembrane helix</keyword>
<dbReference type="InterPro" id="IPR049326">
    <property type="entry name" value="Rhodopsin_dom_fungi"/>
</dbReference>
<feature type="region of interest" description="Disordered" evidence="1">
    <location>
        <begin position="304"/>
        <end position="395"/>
    </location>
</feature>
<proteinExistence type="predicted"/>
<evidence type="ECO:0000313" key="5">
    <source>
        <dbReference type="Proteomes" id="UP000250266"/>
    </source>
</evidence>
<feature type="transmembrane region" description="Helical" evidence="2">
    <location>
        <begin position="133"/>
        <end position="154"/>
    </location>
</feature>
<protein>
    <recommendedName>
        <fullName evidence="3">Rhodopsin domain-containing protein</fullName>
    </recommendedName>
</protein>
<dbReference type="PANTHER" id="PTHR39614">
    <property type="entry name" value="INTEGRAL MEMBRANE PROTEIN"/>
    <property type="match status" value="1"/>
</dbReference>
<accession>A0A8E2DYT0</accession>
<gene>
    <name evidence="4" type="ORF">K432DRAFT_410102</name>
</gene>
<organism evidence="4 5">
    <name type="scientific">Lepidopterella palustris CBS 459.81</name>
    <dbReference type="NCBI Taxonomy" id="1314670"/>
    <lineage>
        <taxon>Eukaryota</taxon>
        <taxon>Fungi</taxon>
        <taxon>Dikarya</taxon>
        <taxon>Ascomycota</taxon>
        <taxon>Pezizomycotina</taxon>
        <taxon>Dothideomycetes</taxon>
        <taxon>Pleosporomycetidae</taxon>
        <taxon>Mytilinidiales</taxon>
        <taxon>Argynnaceae</taxon>
        <taxon>Lepidopterella</taxon>
    </lineage>
</organism>
<feature type="transmembrane region" description="Helical" evidence="2">
    <location>
        <begin position="174"/>
        <end position="197"/>
    </location>
</feature>